<dbReference type="EMBL" id="KZ819337">
    <property type="protein sequence ID" value="PWN18265.1"/>
    <property type="molecule type" value="Genomic_DNA"/>
</dbReference>
<evidence type="ECO:0000313" key="2">
    <source>
        <dbReference type="EMBL" id="PWN18265.1"/>
    </source>
</evidence>
<evidence type="ECO:0000256" key="1">
    <source>
        <dbReference type="SAM" id="MobiDB-lite"/>
    </source>
</evidence>
<organism evidence="2 3">
    <name type="scientific">Pseudomicrostroma glucosiphilum</name>
    <dbReference type="NCBI Taxonomy" id="1684307"/>
    <lineage>
        <taxon>Eukaryota</taxon>
        <taxon>Fungi</taxon>
        <taxon>Dikarya</taxon>
        <taxon>Basidiomycota</taxon>
        <taxon>Ustilaginomycotina</taxon>
        <taxon>Exobasidiomycetes</taxon>
        <taxon>Microstromatales</taxon>
        <taxon>Microstromatales incertae sedis</taxon>
        <taxon>Pseudomicrostroma</taxon>
    </lineage>
</organism>
<reference evidence="2 3" key="1">
    <citation type="journal article" date="2018" name="Mol. Biol. Evol.">
        <title>Broad Genomic Sampling Reveals a Smut Pathogenic Ancestry of the Fungal Clade Ustilaginomycotina.</title>
        <authorList>
            <person name="Kijpornyongpan T."/>
            <person name="Mondo S.J."/>
            <person name="Barry K."/>
            <person name="Sandor L."/>
            <person name="Lee J."/>
            <person name="Lipzen A."/>
            <person name="Pangilinan J."/>
            <person name="LaButti K."/>
            <person name="Hainaut M."/>
            <person name="Henrissat B."/>
            <person name="Grigoriev I.V."/>
            <person name="Spatafora J.W."/>
            <person name="Aime M.C."/>
        </authorList>
    </citation>
    <scope>NUCLEOTIDE SEQUENCE [LARGE SCALE GENOMIC DNA]</scope>
    <source>
        <strain evidence="2 3">MCA 4718</strain>
    </source>
</reference>
<dbReference type="GeneID" id="37017275"/>
<dbReference type="Proteomes" id="UP000245942">
    <property type="component" value="Unassembled WGS sequence"/>
</dbReference>
<evidence type="ECO:0000313" key="3">
    <source>
        <dbReference type="Proteomes" id="UP000245942"/>
    </source>
</evidence>
<proteinExistence type="predicted"/>
<dbReference type="RefSeq" id="XP_025345425.1">
    <property type="nucleotide sequence ID" value="XM_025495541.1"/>
</dbReference>
<sequence length="121" mass="13363">MVWLHSHGLLPLRPADRYLVAPHHLLFGVLHRCFSAHGPTSEPATYSADAFVIAGPRSKFQGCERSPRDGAVQWGSLSDQSTQGQWESFGKRMRHRDSGNPVDVLTNGGCHHQKSTEFGSI</sequence>
<name>A0A316U5M9_9BASI</name>
<accession>A0A316U5M9</accession>
<feature type="region of interest" description="Disordered" evidence="1">
    <location>
        <begin position="62"/>
        <end position="83"/>
    </location>
</feature>
<keyword evidence="3" id="KW-1185">Reference proteome</keyword>
<gene>
    <name evidence="2" type="ORF">BCV69DRAFT_80114</name>
</gene>
<protein>
    <submittedName>
        <fullName evidence="2">Uncharacterized protein</fullName>
    </submittedName>
</protein>
<dbReference type="AlphaFoldDB" id="A0A316U5M9"/>